<dbReference type="GO" id="GO:0000049">
    <property type="term" value="F:tRNA binding"/>
    <property type="evidence" value="ECO:0007669"/>
    <property type="project" value="InterPro"/>
</dbReference>
<comment type="subcellular location">
    <subcellularLocation>
        <location evidence="1 10">Cytoplasm</location>
    </subcellularLocation>
</comment>
<evidence type="ECO:0000259" key="13">
    <source>
        <dbReference type="Pfam" id="PF19269"/>
    </source>
</evidence>
<sequence>MAIDPTAGPNESAVPETATATGSAVVTRFAPSPTGYLHIGGARTALFNWLYARHTGGTFLLRIEDTDRARSTPEATEKIFEGLRWLGLDWDREATSQFAGMARHAEVAREMMARGTAYRCYATVEEIEAFREKARAEGRPPLFRSPWRDADPATWPDAPYVVRLRAPREGETVITDVVQGTVTFKNETLDDLILLRSDGTPTYMHAVVVDDHDMGVTHVLRGDDHLTNAARQTLIYQAMGWEVPVWGHIPLIHGEDGGKLSKRHGALGVDAYRDMGYLPEAMRNYLARLGWSHGNDEFFTTEQAIAWFDLGHLGKAPARFDFKKLEALSGQHIRACPDAELLGELEAFLAARKSPPLTEAQRALMLRAMPGLKERSKILPDILDMAHFILGERPFVPDEAARKALVGAGPELLADLTSQLREVDWHPANIETTVRQFAEKRGLGLGKVAQPLRAALTGRTISPGVFDMMDILGREECLARLGDCVEAARA</sequence>
<dbReference type="Pfam" id="PF00749">
    <property type="entry name" value="tRNA-synt_1c"/>
    <property type="match status" value="1"/>
</dbReference>
<dbReference type="PANTHER" id="PTHR43311">
    <property type="entry name" value="GLUTAMATE--TRNA LIGASE"/>
    <property type="match status" value="1"/>
</dbReference>
<dbReference type="InterPro" id="IPR004527">
    <property type="entry name" value="Glu-tRNA-ligase_bac/mito"/>
</dbReference>
<evidence type="ECO:0000256" key="10">
    <source>
        <dbReference type="HAMAP-Rule" id="MF_00022"/>
    </source>
</evidence>
<dbReference type="HAMAP" id="MF_00022">
    <property type="entry name" value="Glu_tRNA_synth_type1"/>
    <property type="match status" value="1"/>
</dbReference>
<feature type="short sequence motif" description="'HIGH' region" evidence="10">
    <location>
        <begin position="31"/>
        <end position="41"/>
    </location>
</feature>
<dbReference type="InterPro" id="IPR014729">
    <property type="entry name" value="Rossmann-like_a/b/a_fold"/>
</dbReference>
<dbReference type="EMBL" id="QFPW01000007">
    <property type="protein sequence ID" value="PZQ49410.1"/>
    <property type="molecule type" value="Genomic_DNA"/>
</dbReference>
<comment type="caution">
    <text evidence="14">The sequence shown here is derived from an EMBL/GenBank/DDBJ whole genome shotgun (WGS) entry which is preliminary data.</text>
</comment>
<evidence type="ECO:0000313" key="14">
    <source>
        <dbReference type="EMBL" id="PZQ49410.1"/>
    </source>
</evidence>
<dbReference type="InterPro" id="IPR001412">
    <property type="entry name" value="aa-tRNA-synth_I_CS"/>
</dbReference>
<dbReference type="EC" id="6.1.1.17" evidence="10"/>
<dbReference type="FunFam" id="3.40.50.620:FF:000007">
    <property type="entry name" value="Glutamate--tRNA ligase"/>
    <property type="match status" value="1"/>
</dbReference>
<feature type="region of interest" description="Disordered" evidence="11">
    <location>
        <begin position="1"/>
        <end position="20"/>
    </location>
</feature>
<evidence type="ECO:0000256" key="11">
    <source>
        <dbReference type="SAM" id="MobiDB-lite"/>
    </source>
</evidence>
<dbReference type="InterPro" id="IPR049940">
    <property type="entry name" value="GluQ/Sye"/>
</dbReference>
<evidence type="ECO:0000256" key="6">
    <source>
        <dbReference type="ARBA" id="ARBA00022741"/>
    </source>
</evidence>
<feature type="domain" description="Aminoacyl-tRNA synthetase class I anticodon-binding" evidence="13">
    <location>
        <begin position="347"/>
        <end position="482"/>
    </location>
</feature>
<dbReference type="Gene3D" id="1.10.10.350">
    <property type="match status" value="1"/>
</dbReference>
<dbReference type="InterPro" id="IPR020751">
    <property type="entry name" value="aa-tRNA-synth_I_codon-bd_sub2"/>
</dbReference>
<dbReference type="InterPro" id="IPR008925">
    <property type="entry name" value="aa_tRNA-synth_I_cd-bd_sf"/>
</dbReference>
<dbReference type="AlphaFoldDB" id="A0A2W5QDB9"/>
<evidence type="ECO:0000313" key="15">
    <source>
        <dbReference type="Proteomes" id="UP000249185"/>
    </source>
</evidence>
<evidence type="ECO:0000256" key="9">
    <source>
        <dbReference type="ARBA" id="ARBA00023146"/>
    </source>
</evidence>
<dbReference type="Pfam" id="PF19269">
    <property type="entry name" value="Anticodon_2"/>
    <property type="match status" value="1"/>
</dbReference>
<evidence type="ECO:0000256" key="7">
    <source>
        <dbReference type="ARBA" id="ARBA00022840"/>
    </source>
</evidence>
<accession>A0A2W5QDB9</accession>
<dbReference type="GO" id="GO:0004818">
    <property type="term" value="F:glutamate-tRNA ligase activity"/>
    <property type="evidence" value="ECO:0007669"/>
    <property type="project" value="UniProtKB-UniRule"/>
</dbReference>
<evidence type="ECO:0000259" key="12">
    <source>
        <dbReference type="Pfam" id="PF00749"/>
    </source>
</evidence>
<dbReference type="Proteomes" id="UP000249185">
    <property type="component" value="Unassembled WGS sequence"/>
</dbReference>
<feature type="short sequence motif" description="'KMSKS' region" evidence="10">
    <location>
        <begin position="259"/>
        <end position="263"/>
    </location>
</feature>
<dbReference type="GO" id="GO:0006424">
    <property type="term" value="P:glutamyl-tRNA aminoacylation"/>
    <property type="evidence" value="ECO:0007669"/>
    <property type="project" value="UniProtKB-UniRule"/>
</dbReference>
<evidence type="ECO:0000256" key="8">
    <source>
        <dbReference type="ARBA" id="ARBA00022917"/>
    </source>
</evidence>
<keyword evidence="6 10" id="KW-0547">Nucleotide-binding</keyword>
<organism evidence="14 15">
    <name type="scientific">Rhodovulum sulfidophilum</name>
    <name type="common">Rhodobacter sulfidophilus</name>
    <dbReference type="NCBI Taxonomy" id="35806"/>
    <lineage>
        <taxon>Bacteria</taxon>
        <taxon>Pseudomonadati</taxon>
        <taxon>Pseudomonadota</taxon>
        <taxon>Alphaproteobacteria</taxon>
        <taxon>Rhodobacterales</taxon>
        <taxon>Paracoccaceae</taxon>
        <taxon>Rhodovulum</taxon>
    </lineage>
</organism>
<gene>
    <name evidence="10" type="primary">gltX</name>
    <name evidence="14" type="ORF">DI556_11100</name>
</gene>
<dbReference type="PRINTS" id="PR00987">
    <property type="entry name" value="TRNASYNTHGLU"/>
</dbReference>
<dbReference type="Gene3D" id="3.40.50.620">
    <property type="entry name" value="HUPs"/>
    <property type="match status" value="1"/>
</dbReference>
<dbReference type="PANTHER" id="PTHR43311:SF2">
    <property type="entry name" value="GLUTAMATE--TRNA LIGASE, MITOCHONDRIAL-RELATED"/>
    <property type="match status" value="1"/>
</dbReference>
<evidence type="ECO:0000256" key="5">
    <source>
        <dbReference type="ARBA" id="ARBA00022598"/>
    </source>
</evidence>
<dbReference type="PROSITE" id="PS00178">
    <property type="entry name" value="AA_TRNA_LIGASE_I"/>
    <property type="match status" value="1"/>
</dbReference>
<comment type="similarity">
    <text evidence="2 10">Belongs to the class-I aminoacyl-tRNA synthetase family. Glutamate--tRNA ligase type 1 subfamily.</text>
</comment>
<keyword evidence="9 10" id="KW-0030">Aminoacyl-tRNA synthetase</keyword>
<evidence type="ECO:0000256" key="3">
    <source>
        <dbReference type="ARBA" id="ARBA00011245"/>
    </source>
</evidence>
<dbReference type="InterPro" id="IPR045462">
    <property type="entry name" value="aa-tRNA-synth_I_cd-bd"/>
</dbReference>
<dbReference type="CDD" id="cd00808">
    <property type="entry name" value="GluRS_core"/>
    <property type="match status" value="1"/>
</dbReference>
<keyword evidence="8 10" id="KW-0648">Protein biosynthesis</keyword>
<comment type="caution">
    <text evidence="10">Lacks conserved residue(s) required for the propagation of feature annotation.</text>
</comment>
<dbReference type="GO" id="GO:0005524">
    <property type="term" value="F:ATP binding"/>
    <property type="evidence" value="ECO:0007669"/>
    <property type="project" value="UniProtKB-UniRule"/>
</dbReference>
<feature type="domain" description="Glutamyl/glutaminyl-tRNA synthetase class Ib catalytic" evidence="12">
    <location>
        <begin position="25"/>
        <end position="326"/>
    </location>
</feature>
<name>A0A2W5QDB9_RHOSU</name>
<comment type="subunit">
    <text evidence="3 10">Monomer.</text>
</comment>
<dbReference type="SUPFAM" id="SSF48163">
    <property type="entry name" value="An anticodon-binding domain of class I aminoacyl-tRNA synthetases"/>
    <property type="match status" value="1"/>
</dbReference>
<dbReference type="SUPFAM" id="SSF52374">
    <property type="entry name" value="Nucleotidylyl transferase"/>
    <property type="match status" value="1"/>
</dbReference>
<dbReference type="InterPro" id="IPR020058">
    <property type="entry name" value="Glu/Gln-tRNA-synth_Ib_cat-dom"/>
</dbReference>
<proteinExistence type="inferred from homology"/>
<dbReference type="NCBIfam" id="TIGR00464">
    <property type="entry name" value="gltX_bact"/>
    <property type="match status" value="1"/>
</dbReference>
<evidence type="ECO:0000256" key="1">
    <source>
        <dbReference type="ARBA" id="ARBA00004496"/>
    </source>
</evidence>
<dbReference type="GO" id="GO:0005829">
    <property type="term" value="C:cytosol"/>
    <property type="evidence" value="ECO:0007669"/>
    <property type="project" value="TreeGrafter"/>
</dbReference>
<feature type="binding site" evidence="10">
    <location>
        <position position="262"/>
    </location>
    <ligand>
        <name>ATP</name>
        <dbReference type="ChEBI" id="CHEBI:30616"/>
    </ligand>
</feature>
<keyword evidence="5 10" id="KW-0436">Ligase</keyword>
<comment type="catalytic activity">
    <reaction evidence="10">
        <text>tRNA(Glu) + L-glutamate + ATP = L-glutamyl-tRNA(Glu) + AMP + diphosphate</text>
        <dbReference type="Rhea" id="RHEA:23540"/>
        <dbReference type="Rhea" id="RHEA-COMP:9663"/>
        <dbReference type="Rhea" id="RHEA-COMP:9680"/>
        <dbReference type="ChEBI" id="CHEBI:29985"/>
        <dbReference type="ChEBI" id="CHEBI:30616"/>
        <dbReference type="ChEBI" id="CHEBI:33019"/>
        <dbReference type="ChEBI" id="CHEBI:78442"/>
        <dbReference type="ChEBI" id="CHEBI:78520"/>
        <dbReference type="ChEBI" id="CHEBI:456215"/>
        <dbReference type="EC" id="6.1.1.17"/>
    </reaction>
</comment>
<dbReference type="InterPro" id="IPR000924">
    <property type="entry name" value="Glu/Gln-tRNA-synth"/>
</dbReference>
<protein>
    <recommendedName>
        <fullName evidence="10">Glutamate--tRNA ligase</fullName>
        <ecNumber evidence="10">6.1.1.17</ecNumber>
    </recommendedName>
    <alternativeName>
        <fullName evidence="10">Glutamyl-tRNA synthetase</fullName>
        <shortName evidence="10">GluRS</shortName>
    </alternativeName>
</protein>
<dbReference type="GO" id="GO:0008270">
    <property type="term" value="F:zinc ion binding"/>
    <property type="evidence" value="ECO:0007669"/>
    <property type="project" value="InterPro"/>
</dbReference>
<evidence type="ECO:0000256" key="4">
    <source>
        <dbReference type="ARBA" id="ARBA00022490"/>
    </source>
</evidence>
<keyword evidence="7 10" id="KW-0067">ATP-binding</keyword>
<reference evidence="14 15" key="1">
    <citation type="submission" date="2017-08" db="EMBL/GenBank/DDBJ databases">
        <title>Infants hospitalized years apart are colonized by the same room-sourced microbial strains.</title>
        <authorList>
            <person name="Brooks B."/>
            <person name="Olm M.R."/>
            <person name="Firek B.A."/>
            <person name="Baker R."/>
            <person name="Thomas B.C."/>
            <person name="Morowitz M.J."/>
            <person name="Banfield J.F."/>
        </authorList>
    </citation>
    <scope>NUCLEOTIDE SEQUENCE [LARGE SCALE GENOMIC DNA]</scope>
    <source>
        <strain evidence="14">S2_005_002_R2_34</strain>
    </source>
</reference>
<comment type="function">
    <text evidence="10">Catalyzes the attachment of glutamate to tRNA(Glu) in a two-step reaction: glutamate is first activated by ATP to form Glu-AMP and then transferred to the acceptor end of tRNA(Glu).</text>
</comment>
<evidence type="ECO:0000256" key="2">
    <source>
        <dbReference type="ARBA" id="ARBA00007894"/>
    </source>
</evidence>
<dbReference type="InterPro" id="IPR033910">
    <property type="entry name" value="GluRS_core"/>
</dbReference>
<keyword evidence="4 10" id="KW-0963">Cytoplasm</keyword>